<dbReference type="EMBL" id="GBRH01159040">
    <property type="protein sequence ID" value="JAE38856.1"/>
    <property type="molecule type" value="Transcribed_RNA"/>
</dbReference>
<name>A0A0A9HVF0_ARUDO</name>
<dbReference type="AlphaFoldDB" id="A0A0A9HVF0"/>
<reference evidence="1" key="2">
    <citation type="journal article" date="2015" name="Data Brief">
        <title>Shoot transcriptome of the giant reed, Arundo donax.</title>
        <authorList>
            <person name="Barrero R.A."/>
            <person name="Guerrero F.D."/>
            <person name="Moolhuijzen P."/>
            <person name="Goolsby J.A."/>
            <person name="Tidwell J."/>
            <person name="Bellgard S.E."/>
            <person name="Bellgard M.I."/>
        </authorList>
    </citation>
    <scope>NUCLEOTIDE SEQUENCE</scope>
    <source>
        <tissue evidence="1">Shoot tissue taken approximately 20 cm above the soil surface</tissue>
    </source>
</reference>
<sequence>MIAKVVMSNFLSGLFRGQQLKTMCGLYLRTMEMFLKLL</sequence>
<proteinExistence type="predicted"/>
<organism evidence="1">
    <name type="scientific">Arundo donax</name>
    <name type="common">Giant reed</name>
    <name type="synonym">Donax arundinaceus</name>
    <dbReference type="NCBI Taxonomy" id="35708"/>
    <lineage>
        <taxon>Eukaryota</taxon>
        <taxon>Viridiplantae</taxon>
        <taxon>Streptophyta</taxon>
        <taxon>Embryophyta</taxon>
        <taxon>Tracheophyta</taxon>
        <taxon>Spermatophyta</taxon>
        <taxon>Magnoliopsida</taxon>
        <taxon>Liliopsida</taxon>
        <taxon>Poales</taxon>
        <taxon>Poaceae</taxon>
        <taxon>PACMAD clade</taxon>
        <taxon>Arundinoideae</taxon>
        <taxon>Arundineae</taxon>
        <taxon>Arundo</taxon>
    </lineage>
</organism>
<accession>A0A0A9HVF0</accession>
<reference evidence="1" key="1">
    <citation type="submission" date="2014-09" db="EMBL/GenBank/DDBJ databases">
        <authorList>
            <person name="Magalhaes I.L.F."/>
            <person name="Oliveira U."/>
            <person name="Santos F.R."/>
            <person name="Vidigal T.H.D.A."/>
            <person name="Brescovit A.D."/>
            <person name="Santos A.J."/>
        </authorList>
    </citation>
    <scope>NUCLEOTIDE SEQUENCE</scope>
    <source>
        <tissue evidence="1">Shoot tissue taken approximately 20 cm above the soil surface</tissue>
    </source>
</reference>
<evidence type="ECO:0000313" key="1">
    <source>
        <dbReference type="EMBL" id="JAE38856.1"/>
    </source>
</evidence>
<protein>
    <submittedName>
        <fullName evidence="1">Uncharacterized protein</fullName>
    </submittedName>
</protein>